<name>A0A1S8MBM8_9CLOT</name>
<evidence type="ECO:0000313" key="6">
    <source>
        <dbReference type="EMBL" id="URZ09613.1"/>
    </source>
</evidence>
<comment type="pathway">
    <text evidence="1">Porphyrin-containing compound metabolism; siroheme biosynthesis; sirohydrochlorin from precorrin-2: step 1/1.</text>
</comment>
<evidence type="ECO:0000256" key="3">
    <source>
        <dbReference type="ARBA" id="ARBA00023002"/>
    </source>
</evidence>
<evidence type="ECO:0000256" key="2">
    <source>
        <dbReference type="ARBA" id="ARBA00012400"/>
    </source>
</evidence>
<dbReference type="GO" id="GO:0004325">
    <property type="term" value="F:ferrochelatase activity"/>
    <property type="evidence" value="ECO:0007669"/>
    <property type="project" value="InterPro"/>
</dbReference>
<organism evidence="6 7">
    <name type="scientific">Clostridium felsineum</name>
    <dbReference type="NCBI Taxonomy" id="36839"/>
    <lineage>
        <taxon>Bacteria</taxon>
        <taxon>Bacillati</taxon>
        <taxon>Bacillota</taxon>
        <taxon>Clostridia</taxon>
        <taxon>Eubacteriales</taxon>
        <taxon>Clostridiaceae</taxon>
        <taxon>Clostridium</taxon>
    </lineage>
</organism>
<dbReference type="GO" id="GO:0019354">
    <property type="term" value="P:siroheme biosynthetic process"/>
    <property type="evidence" value="ECO:0007669"/>
    <property type="project" value="UniProtKB-UniPathway"/>
</dbReference>
<dbReference type="PANTHER" id="PTHR35330">
    <property type="entry name" value="SIROHEME BIOSYNTHESIS PROTEIN MET8"/>
    <property type="match status" value="1"/>
</dbReference>
<dbReference type="Gene3D" id="3.40.50.720">
    <property type="entry name" value="NAD(P)-binding Rossmann-like Domain"/>
    <property type="match status" value="1"/>
</dbReference>
<keyword evidence="5" id="KW-0627">Porphyrin biosynthesis</keyword>
<accession>A0A1S8MBM8</accession>
<evidence type="ECO:0000313" key="7">
    <source>
        <dbReference type="Proteomes" id="UP000190951"/>
    </source>
</evidence>
<proteinExistence type="predicted"/>
<evidence type="ECO:0000256" key="4">
    <source>
        <dbReference type="ARBA" id="ARBA00023027"/>
    </source>
</evidence>
<dbReference type="KEGG" id="crw:CROST_002940"/>
<protein>
    <recommendedName>
        <fullName evidence="2">precorrin-2 dehydrogenase</fullName>
        <ecNumber evidence="2">1.3.1.76</ecNumber>
    </recommendedName>
</protein>
<dbReference type="NCBIfam" id="NF004045">
    <property type="entry name" value="PRK05562.1"/>
    <property type="match status" value="1"/>
</dbReference>
<gene>
    <name evidence="6" type="primary">cysG_1</name>
    <name evidence="6" type="ORF">CROST_002940</name>
</gene>
<dbReference type="STRING" id="84029.CROST_26940"/>
<dbReference type="PANTHER" id="PTHR35330:SF1">
    <property type="entry name" value="SIROHEME BIOSYNTHESIS PROTEIN MET8"/>
    <property type="match status" value="1"/>
</dbReference>
<dbReference type="InterPro" id="IPR036291">
    <property type="entry name" value="NAD(P)-bd_dom_sf"/>
</dbReference>
<dbReference type="SUPFAM" id="SSF51735">
    <property type="entry name" value="NAD(P)-binding Rossmann-fold domains"/>
    <property type="match status" value="1"/>
</dbReference>
<dbReference type="GO" id="GO:0043115">
    <property type="term" value="F:precorrin-2 dehydrogenase activity"/>
    <property type="evidence" value="ECO:0007669"/>
    <property type="project" value="UniProtKB-EC"/>
</dbReference>
<dbReference type="Proteomes" id="UP000190951">
    <property type="component" value="Chromosome"/>
</dbReference>
<keyword evidence="6" id="KW-0456">Lyase</keyword>
<dbReference type="RefSeq" id="WP_077833275.1">
    <property type="nucleotide sequence ID" value="NZ_CP096983.1"/>
</dbReference>
<keyword evidence="4" id="KW-0520">NAD</keyword>
<dbReference type="InterPro" id="IPR028161">
    <property type="entry name" value="Met8-like"/>
</dbReference>
<evidence type="ECO:0000256" key="1">
    <source>
        <dbReference type="ARBA" id="ARBA00005010"/>
    </source>
</evidence>
<dbReference type="Pfam" id="PF13241">
    <property type="entry name" value="NAD_binding_7"/>
    <property type="match status" value="1"/>
</dbReference>
<keyword evidence="7" id="KW-1185">Reference proteome</keyword>
<reference evidence="6 7" key="1">
    <citation type="submission" date="2022-04" db="EMBL/GenBank/DDBJ databases">
        <title>Genome sequence of C. roseum typestrain.</title>
        <authorList>
            <person name="Poehlein A."/>
            <person name="Schoch T."/>
            <person name="Duerre P."/>
            <person name="Daniel R."/>
        </authorList>
    </citation>
    <scope>NUCLEOTIDE SEQUENCE [LARGE SCALE GENOMIC DNA]</scope>
    <source>
        <strain evidence="6 7">DSM 7320</strain>
    </source>
</reference>
<evidence type="ECO:0000256" key="5">
    <source>
        <dbReference type="ARBA" id="ARBA00023244"/>
    </source>
</evidence>
<sequence length="214" mass="25004">MLKDNKKDISERELENSFISLISHKIKLLVVGGGNAAYIKVKNFIKRGCSITVVSKAFIKELKNLEDLSNIKLIQGEYKKEYIKEHHLVVIATNDLKLNEIIRQDCDDINKLYMDCSEPEQGLYIVPYQKASRVFSLSIKTNEKSPKTSKYILDKAMMYLKKYEDFSEYTAKIRNKIKVSSKREVMSFICSDDFYFFYNKGKADIVLQIFYREL</sequence>
<dbReference type="AlphaFoldDB" id="A0A1S8MBM8"/>
<keyword evidence="3" id="KW-0560">Oxidoreductase</keyword>
<dbReference type="EC" id="1.3.1.76" evidence="2"/>
<dbReference type="EMBL" id="CP096983">
    <property type="protein sequence ID" value="URZ09613.1"/>
    <property type="molecule type" value="Genomic_DNA"/>
</dbReference>